<gene>
    <name evidence="2" type="ORF">EZS28_015813</name>
</gene>
<protein>
    <recommendedName>
        <fullName evidence="1">NrS-1 polymerase-like helicase domain-containing protein</fullName>
    </recommendedName>
</protein>
<comment type="caution">
    <text evidence="2">The sequence shown here is derived from an EMBL/GenBank/DDBJ whole genome shotgun (WGS) entry which is preliminary data.</text>
</comment>
<name>A0A5J4W142_9EUKA</name>
<evidence type="ECO:0000259" key="1">
    <source>
        <dbReference type="Pfam" id="PF19263"/>
    </source>
</evidence>
<dbReference type="EMBL" id="SNRW01003894">
    <property type="protein sequence ID" value="KAA6388661.1"/>
    <property type="molecule type" value="Genomic_DNA"/>
</dbReference>
<feature type="domain" description="NrS-1 polymerase-like helicase" evidence="1">
    <location>
        <begin position="272"/>
        <end position="383"/>
    </location>
</feature>
<evidence type="ECO:0000313" key="2">
    <source>
        <dbReference type="EMBL" id="KAA6388661.1"/>
    </source>
</evidence>
<dbReference type="Proteomes" id="UP000324800">
    <property type="component" value="Unassembled WGS sequence"/>
</dbReference>
<dbReference type="Pfam" id="PF19263">
    <property type="entry name" value="DUF5906"/>
    <property type="match status" value="1"/>
</dbReference>
<dbReference type="Gene3D" id="3.40.50.300">
    <property type="entry name" value="P-loop containing nucleotide triphosphate hydrolases"/>
    <property type="match status" value="1"/>
</dbReference>
<dbReference type="InterPro" id="IPR027417">
    <property type="entry name" value="P-loop_NTPase"/>
</dbReference>
<accession>A0A5J4W142</accession>
<dbReference type="InterPro" id="IPR045455">
    <property type="entry name" value="NrS-1_pol-like_helicase"/>
</dbReference>
<sequence>MKVSLLNIFSGIYGIANEQIRSQGLENKCKFNTLTPNAEKNYSQALCQGERKPNTCILTKIIKYNNKDYYEQTIKPLLKKNYEAKKLEKQVNINQTLIPNKIDLSDDFALFHIQKKAASGKYENEEQIVMDLTRIIAYQAVETEDVNMIKEFNAICGTLVMHHKLEGTIYKQLEKVNINFKKKKTDEKNDETKKSTPAKQLTAKHMFKKYTSKFVKKERKFISDDPEIFSIFQGYKYKKLDTFDQEYLQIYLDLIKETIATGEEKSRAAIILQGRQGIGKNRFTDVIAELTSRYSCPNITNIDEFTGRFNSVVENKMFAVLNEMMNYNDSKKSVATVIKSIISDESIRINEKNQPRRTTENVMNIIYVSNAYSPVQLDTDDRRHLVRVCKTVHQVTEEHKEDVEYFTQLSQSYTQEFYENLMTFFLERDISQFNPTLIPMTEAKKQLISVSRSPIDDIIIEHYEQFKQGIPIALVNQCKPQNWKQITYKNAKQLKCTEQQPRINGKRTRVYVLNKDQQTYYDKIMNEEDIEASNANYQKYKKTVEDDRVVDQVLYDTKQE</sequence>
<proteinExistence type="predicted"/>
<organism evidence="2 3">
    <name type="scientific">Streblomastix strix</name>
    <dbReference type="NCBI Taxonomy" id="222440"/>
    <lineage>
        <taxon>Eukaryota</taxon>
        <taxon>Metamonada</taxon>
        <taxon>Preaxostyla</taxon>
        <taxon>Oxymonadida</taxon>
        <taxon>Streblomastigidae</taxon>
        <taxon>Streblomastix</taxon>
    </lineage>
</organism>
<reference evidence="2 3" key="1">
    <citation type="submission" date="2019-03" db="EMBL/GenBank/DDBJ databases">
        <title>Single cell metagenomics reveals metabolic interactions within the superorganism composed of flagellate Streblomastix strix and complex community of Bacteroidetes bacteria on its surface.</title>
        <authorList>
            <person name="Treitli S.C."/>
            <person name="Kolisko M."/>
            <person name="Husnik F."/>
            <person name="Keeling P."/>
            <person name="Hampl V."/>
        </authorList>
    </citation>
    <scope>NUCLEOTIDE SEQUENCE [LARGE SCALE GENOMIC DNA]</scope>
    <source>
        <strain evidence="2">ST1C</strain>
    </source>
</reference>
<dbReference type="AlphaFoldDB" id="A0A5J4W142"/>
<evidence type="ECO:0000313" key="3">
    <source>
        <dbReference type="Proteomes" id="UP000324800"/>
    </source>
</evidence>